<evidence type="ECO:0000313" key="2">
    <source>
        <dbReference type="EMBL" id="KAJ5108889.1"/>
    </source>
</evidence>
<organism evidence="2 3">
    <name type="scientific">Penicillium angulare</name>
    <dbReference type="NCBI Taxonomy" id="116970"/>
    <lineage>
        <taxon>Eukaryota</taxon>
        <taxon>Fungi</taxon>
        <taxon>Dikarya</taxon>
        <taxon>Ascomycota</taxon>
        <taxon>Pezizomycotina</taxon>
        <taxon>Eurotiomycetes</taxon>
        <taxon>Eurotiomycetidae</taxon>
        <taxon>Eurotiales</taxon>
        <taxon>Aspergillaceae</taxon>
        <taxon>Penicillium</taxon>
    </lineage>
</organism>
<gene>
    <name evidence="2" type="ORF">N7456_005564</name>
</gene>
<feature type="region of interest" description="Disordered" evidence="1">
    <location>
        <begin position="532"/>
        <end position="571"/>
    </location>
</feature>
<dbReference type="Proteomes" id="UP001149165">
    <property type="component" value="Unassembled WGS sequence"/>
</dbReference>
<feature type="compositionally biased region" description="Basic and acidic residues" evidence="1">
    <location>
        <begin position="179"/>
        <end position="189"/>
    </location>
</feature>
<reference evidence="2" key="2">
    <citation type="journal article" date="2023" name="IMA Fungus">
        <title>Comparative genomic study of the Penicillium genus elucidates a diverse pangenome and 15 lateral gene transfer events.</title>
        <authorList>
            <person name="Petersen C."/>
            <person name="Sorensen T."/>
            <person name="Nielsen M.R."/>
            <person name="Sondergaard T.E."/>
            <person name="Sorensen J.L."/>
            <person name="Fitzpatrick D.A."/>
            <person name="Frisvad J.C."/>
            <person name="Nielsen K.L."/>
        </authorList>
    </citation>
    <scope>NUCLEOTIDE SEQUENCE</scope>
    <source>
        <strain evidence="2">IBT 30069</strain>
    </source>
</reference>
<dbReference type="OrthoDB" id="3946750at2759"/>
<feature type="region of interest" description="Disordered" evidence="1">
    <location>
        <begin position="266"/>
        <end position="288"/>
    </location>
</feature>
<accession>A0A9W9FYS4</accession>
<keyword evidence="3" id="KW-1185">Reference proteome</keyword>
<evidence type="ECO:0000313" key="3">
    <source>
        <dbReference type="Proteomes" id="UP001149165"/>
    </source>
</evidence>
<reference evidence="2" key="1">
    <citation type="submission" date="2022-11" db="EMBL/GenBank/DDBJ databases">
        <authorList>
            <person name="Petersen C."/>
        </authorList>
    </citation>
    <scope>NUCLEOTIDE SEQUENCE</scope>
    <source>
        <strain evidence="2">IBT 30069</strain>
    </source>
</reference>
<comment type="caution">
    <text evidence="2">The sequence shown here is derived from an EMBL/GenBank/DDBJ whole genome shotgun (WGS) entry which is preliminary data.</text>
</comment>
<dbReference type="AlphaFoldDB" id="A0A9W9FYS4"/>
<protein>
    <submittedName>
        <fullName evidence="2">Uncharacterized protein</fullName>
    </submittedName>
</protein>
<name>A0A9W9FYS4_9EURO</name>
<sequence>MERFDGSWPGFLRSFINAESPVQSDIPPKSHLQDFNFTQSPEFSRDGLRYDPVSGRMVAYSEQPSTKKQMIQENTAIDCTPGNELEAKFASTPFLAEESQSQPGVFVEQDIGKTRLNHHPIDCSPGNELDSLFNSNPASYKEIRAIIGAFHESARKPNINIGCPPGNELEALFISESMDSGKPHAETSKPSRHMKKLSSDPGLKSGKSVECSPGSELEALFTSKPTLSADKTPPVKAYEASPLAQPQNILVEYPPGHEVEAKFASTTPEPVSQATESNITADTTDCSPGSEVEAKIAAEAAATTNNDTIDCPPGNELEANFIANPVPSAEDGQFQPSLVADELHTQRANITLDCQPGNELESMFISKAASGSPSLSEDLTSLTASDIRARYASLPTHTSSKPDHSKDIEYSSSEDQIGEYILKTQNTSAPSAQEDSSPTYRILTYDSAISQVTTAESDSFFGVNETTPLAEVLSRLQSPARFVPYFEQMQRDGYEIVTGGGDILVFRKLVKSAVAEQDSAIHDDVSKFLRHDSYPVSTDTGSSRPSSTNQSPSANRSNTEDDSSNSGSGPSIGKSLRRIVLIGTATAASCYAIGVVVEYFRSGGKNGRGIDAFTVFESDRLHREYKIRCVVSFYVLPPI</sequence>
<feature type="region of interest" description="Disordered" evidence="1">
    <location>
        <begin position="178"/>
        <end position="211"/>
    </location>
</feature>
<evidence type="ECO:0000256" key="1">
    <source>
        <dbReference type="SAM" id="MobiDB-lite"/>
    </source>
</evidence>
<feature type="compositionally biased region" description="Polar residues" evidence="1">
    <location>
        <begin position="266"/>
        <end position="287"/>
    </location>
</feature>
<proteinExistence type="predicted"/>
<feature type="compositionally biased region" description="Low complexity" evidence="1">
    <location>
        <begin position="542"/>
        <end position="553"/>
    </location>
</feature>
<dbReference type="EMBL" id="JAPQKH010000003">
    <property type="protein sequence ID" value="KAJ5108889.1"/>
    <property type="molecule type" value="Genomic_DNA"/>
</dbReference>